<comment type="pathway">
    <text evidence="1 9 11">Cofactor biosynthesis; thiamine diphosphate biosynthesis; thiamine phosphate from 4-amino-2-methyl-5-diphosphomethylpyrimidine and 4-methyl-5-(2-phosphoethyl)-thiazole: step 1/1.</text>
</comment>
<evidence type="ECO:0000256" key="11">
    <source>
        <dbReference type="RuleBase" id="RU004253"/>
    </source>
</evidence>
<organism evidence="15 16">
    <name type="scientific">Posidoniimonas corsicana</name>
    <dbReference type="NCBI Taxonomy" id="1938618"/>
    <lineage>
        <taxon>Bacteria</taxon>
        <taxon>Pseudomonadati</taxon>
        <taxon>Planctomycetota</taxon>
        <taxon>Planctomycetia</taxon>
        <taxon>Pirellulales</taxon>
        <taxon>Lacipirellulaceae</taxon>
        <taxon>Posidoniimonas</taxon>
    </lineage>
</organism>
<dbReference type="InterPro" id="IPR041397">
    <property type="entry name" value="ThiD2"/>
</dbReference>
<feature type="binding site" evidence="9">
    <location>
        <position position="228"/>
    </location>
    <ligand>
        <name>Mg(2+)</name>
        <dbReference type="ChEBI" id="CHEBI:18420"/>
    </ligand>
</feature>
<feature type="binding site" evidence="9">
    <location>
        <begin position="273"/>
        <end position="275"/>
    </location>
    <ligand>
        <name>2-[(2R,5Z)-2-carboxy-4-methylthiazol-5(2H)-ylidene]ethyl phosphate</name>
        <dbReference type="ChEBI" id="CHEBI:62899"/>
    </ligand>
</feature>
<feature type="binding site" evidence="9">
    <location>
        <position position="303"/>
    </location>
    <ligand>
        <name>2-[(2R,5Z)-2-carboxy-4-methylthiazol-5(2H)-ylidene]ethyl phosphate</name>
        <dbReference type="ChEBI" id="CHEBI:62899"/>
    </ligand>
</feature>
<keyword evidence="4 9" id="KW-0460">Magnesium</keyword>
<evidence type="ECO:0000259" key="14">
    <source>
        <dbReference type="Pfam" id="PF17792"/>
    </source>
</evidence>
<evidence type="ECO:0000256" key="9">
    <source>
        <dbReference type="HAMAP-Rule" id="MF_00097"/>
    </source>
</evidence>
<evidence type="ECO:0000256" key="5">
    <source>
        <dbReference type="ARBA" id="ARBA00022977"/>
    </source>
</evidence>
<dbReference type="SUPFAM" id="SSF51391">
    <property type="entry name" value="Thiamin phosphate synthase"/>
    <property type="match status" value="1"/>
</dbReference>
<keyword evidence="3 9" id="KW-0479">Metal-binding</keyword>
<dbReference type="PANTHER" id="PTHR20857">
    <property type="entry name" value="THIAMINE-PHOSPHATE PYROPHOSPHORYLASE"/>
    <property type="match status" value="1"/>
</dbReference>
<evidence type="ECO:0000256" key="7">
    <source>
        <dbReference type="ARBA" id="ARBA00047851"/>
    </source>
</evidence>
<dbReference type="HAMAP" id="MF_00097">
    <property type="entry name" value="TMP_synthase"/>
    <property type="match status" value="1"/>
</dbReference>
<feature type="binding site" evidence="9">
    <location>
        <position position="276"/>
    </location>
    <ligand>
        <name>4-amino-2-methyl-5-(diphosphooxymethyl)pyrimidine</name>
        <dbReference type="ChEBI" id="CHEBI:57841"/>
    </ligand>
</feature>
<dbReference type="InterPro" id="IPR022998">
    <property type="entry name" value="ThiamineP_synth_TenI"/>
</dbReference>
<dbReference type="NCBIfam" id="TIGR00693">
    <property type="entry name" value="thiE"/>
    <property type="match status" value="1"/>
</dbReference>
<feature type="binding site" evidence="9">
    <location>
        <begin position="176"/>
        <end position="180"/>
    </location>
    <ligand>
        <name>4-amino-2-methyl-5-(diphosphooxymethyl)pyrimidine</name>
        <dbReference type="ChEBI" id="CHEBI:57841"/>
    </ligand>
</feature>
<dbReference type="PIRSF" id="PIRSF000512">
    <property type="entry name" value="TMP_PPase_Cyanobac_prd"/>
    <property type="match status" value="1"/>
</dbReference>
<evidence type="ECO:0000256" key="3">
    <source>
        <dbReference type="ARBA" id="ARBA00022723"/>
    </source>
</evidence>
<gene>
    <name evidence="9 15" type="primary">thiE</name>
    <name evidence="15" type="ORF">KOR34_38740</name>
</gene>
<feature type="compositionally biased region" description="Basic and acidic residues" evidence="12">
    <location>
        <begin position="56"/>
        <end position="77"/>
    </location>
</feature>
<proteinExistence type="inferred from homology"/>
<evidence type="ECO:0000259" key="13">
    <source>
        <dbReference type="Pfam" id="PF02581"/>
    </source>
</evidence>
<feature type="domain" description="Thiamine phosphate synthase/TenI" evidence="13">
    <location>
        <begin position="148"/>
        <end position="326"/>
    </location>
</feature>
<comment type="catalytic activity">
    <reaction evidence="8 9 10">
        <text>2-[(2R,5Z)-2-carboxy-4-methylthiazol-5(2H)-ylidene]ethyl phosphate + 4-amino-2-methyl-5-(diphosphooxymethyl)pyrimidine + 2 H(+) = thiamine phosphate + CO2 + diphosphate</text>
        <dbReference type="Rhea" id="RHEA:47844"/>
        <dbReference type="ChEBI" id="CHEBI:15378"/>
        <dbReference type="ChEBI" id="CHEBI:16526"/>
        <dbReference type="ChEBI" id="CHEBI:33019"/>
        <dbReference type="ChEBI" id="CHEBI:37575"/>
        <dbReference type="ChEBI" id="CHEBI:57841"/>
        <dbReference type="ChEBI" id="CHEBI:62899"/>
        <dbReference type="EC" id="2.5.1.3"/>
    </reaction>
</comment>
<evidence type="ECO:0000256" key="2">
    <source>
        <dbReference type="ARBA" id="ARBA00022679"/>
    </source>
</evidence>
<evidence type="ECO:0000313" key="15">
    <source>
        <dbReference type="EMBL" id="TWT34038.1"/>
    </source>
</evidence>
<dbReference type="InterPro" id="IPR036206">
    <property type="entry name" value="ThiamineP_synth_sf"/>
</dbReference>
<dbReference type="NCBIfam" id="NF002727">
    <property type="entry name" value="PRK02615.1"/>
    <property type="match status" value="1"/>
</dbReference>
<dbReference type="InterPro" id="IPR034291">
    <property type="entry name" value="TMP_synthase"/>
</dbReference>
<dbReference type="PANTHER" id="PTHR20857:SF15">
    <property type="entry name" value="THIAMINE-PHOSPHATE SYNTHASE"/>
    <property type="match status" value="1"/>
</dbReference>
<evidence type="ECO:0000256" key="4">
    <source>
        <dbReference type="ARBA" id="ARBA00022842"/>
    </source>
</evidence>
<keyword evidence="16" id="KW-1185">Reference proteome</keyword>
<comment type="caution">
    <text evidence="9">Lacks conserved residue(s) required for the propagation of feature annotation.</text>
</comment>
<feature type="binding site" evidence="9">
    <location>
        <position position="208"/>
    </location>
    <ligand>
        <name>4-amino-2-methyl-5-(diphosphooxymethyl)pyrimidine</name>
        <dbReference type="ChEBI" id="CHEBI:57841"/>
    </ligand>
</feature>
<dbReference type="InterPro" id="IPR013785">
    <property type="entry name" value="Aldolase_TIM"/>
</dbReference>
<comment type="function">
    <text evidence="9">Condenses 4-methyl-5-(beta-hydroxyethyl)thiazole monophosphate (THZ-P) and 2-methyl-4-amino-5-hydroxymethyl pyrimidine pyrophosphate (HMP-PP) to form thiamine monophosphate (TMP).</text>
</comment>
<feature type="domain" description="ThiD2" evidence="14">
    <location>
        <begin position="7"/>
        <end position="130"/>
    </location>
</feature>
<dbReference type="Pfam" id="PF17792">
    <property type="entry name" value="ThiD2"/>
    <property type="match status" value="1"/>
</dbReference>
<reference evidence="15 16" key="1">
    <citation type="submission" date="2019-02" db="EMBL/GenBank/DDBJ databases">
        <title>Deep-cultivation of Planctomycetes and their phenomic and genomic characterization uncovers novel biology.</title>
        <authorList>
            <person name="Wiegand S."/>
            <person name="Jogler M."/>
            <person name="Boedeker C."/>
            <person name="Pinto D."/>
            <person name="Vollmers J."/>
            <person name="Rivas-Marin E."/>
            <person name="Kohn T."/>
            <person name="Peeters S.H."/>
            <person name="Heuer A."/>
            <person name="Rast P."/>
            <person name="Oberbeckmann S."/>
            <person name="Bunk B."/>
            <person name="Jeske O."/>
            <person name="Meyerdierks A."/>
            <person name="Storesund J.E."/>
            <person name="Kallscheuer N."/>
            <person name="Luecker S."/>
            <person name="Lage O.M."/>
            <person name="Pohl T."/>
            <person name="Merkel B.J."/>
            <person name="Hornburger P."/>
            <person name="Mueller R.-W."/>
            <person name="Bruemmer F."/>
            <person name="Labrenz M."/>
            <person name="Spormann A.M."/>
            <person name="Op Den Camp H."/>
            <person name="Overmann J."/>
            <person name="Amann R."/>
            <person name="Jetten M.S.M."/>
            <person name="Mascher T."/>
            <person name="Medema M.H."/>
            <person name="Devos D.P."/>
            <person name="Kaster A.-K."/>
            <person name="Ovreas L."/>
            <person name="Rohde M."/>
            <person name="Galperin M.Y."/>
            <person name="Jogler C."/>
        </authorList>
    </citation>
    <scope>NUCLEOTIDE SEQUENCE [LARGE SCALE GENOMIC DNA]</scope>
    <source>
        <strain evidence="15 16">KOR34</strain>
    </source>
</reference>
<comment type="cofactor">
    <cofactor evidence="9">
        <name>Mg(2+)</name>
        <dbReference type="ChEBI" id="CHEBI:18420"/>
    </cofactor>
    <text evidence="9">Binds 1 Mg(2+) ion per subunit.</text>
</comment>
<dbReference type="GO" id="GO:0005737">
    <property type="term" value="C:cytoplasm"/>
    <property type="evidence" value="ECO:0007669"/>
    <property type="project" value="TreeGrafter"/>
</dbReference>
<accession>A0A5C5V660</accession>
<dbReference type="GO" id="GO:0009228">
    <property type="term" value="P:thiamine biosynthetic process"/>
    <property type="evidence" value="ECO:0007669"/>
    <property type="project" value="UniProtKB-KW"/>
</dbReference>
<protein>
    <recommendedName>
        <fullName evidence="9">Thiamine-phosphate synthase</fullName>
        <shortName evidence="9">TP synthase</shortName>
        <shortName evidence="9">TPS</shortName>
        <ecNumber evidence="9">2.5.1.3</ecNumber>
    </recommendedName>
    <alternativeName>
        <fullName evidence="9">Thiamine-phosphate pyrophosphorylase</fullName>
        <shortName evidence="9">TMP pyrophosphorylase</shortName>
        <shortName evidence="9">TMP-PPase</shortName>
    </alternativeName>
</protein>
<dbReference type="Gene3D" id="3.20.20.70">
    <property type="entry name" value="Aldolase class I"/>
    <property type="match status" value="1"/>
</dbReference>
<feature type="region of interest" description="Disordered" evidence="12">
    <location>
        <begin position="53"/>
        <end position="77"/>
    </location>
</feature>
<feature type="binding site" evidence="9">
    <location>
        <position position="209"/>
    </location>
    <ligand>
        <name>Mg(2+)</name>
        <dbReference type="ChEBI" id="CHEBI:18420"/>
    </ligand>
</feature>
<comment type="similarity">
    <text evidence="9 10">Belongs to the thiamine-phosphate synthase family.</text>
</comment>
<dbReference type="RefSeq" id="WP_228714699.1">
    <property type="nucleotide sequence ID" value="NZ_SIHJ01000002.1"/>
</dbReference>
<dbReference type="InterPro" id="IPR016229">
    <property type="entry name" value="TMP_synthase_cyanobac_bac"/>
</dbReference>
<keyword evidence="2 9" id="KW-0808">Transferase</keyword>
<evidence type="ECO:0000256" key="10">
    <source>
        <dbReference type="RuleBase" id="RU003826"/>
    </source>
</evidence>
<name>A0A5C5V660_9BACT</name>
<dbReference type="Proteomes" id="UP000316714">
    <property type="component" value="Unassembled WGS sequence"/>
</dbReference>
<evidence type="ECO:0000256" key="6">
    <source>
        <dbReference type="ARBA" id="ARBA00047334"/>
    </source>
</evidence>
<evidence type="ECO:0000256" key="1">
    <source>
        <dbReference type="ARBA" id="ARBA00005165"/>
    </source>
</evidence>
<feature type="binding site" evidence="9">
    <location>
        <position position="247"/>
    </location>
    <ligand>
        <name>4-amino-2-methyl-5-(diphosphooxymethyl)pyrimidine</name>
        <dbReference type="ChEBI" id="CHEBI:57841"/>
    </ligand>
</feature>
<keyword evidence="5 9" id="KW-0784">Thiamine biosynthesis</keyword>
<dbReference type="GO" id="GO:0004789">
    <property type="term" value="F:thiamine-phosphate diphosphorylase activity"/>
    <property type="evidence" value="ECO:0007669"/>
    <property type="project" value="UniProtKB-UniRule"/>
</dbReference>
<comment type="caution">
    <text evidence="15">The sequence shown here is derived from an EMBL/GenBank/DDBJ whole genome shotgun (WGS) entry which is preliminary data.</text>
</comment>
<dbReference type="EMBL" id="SIHJ01000002">
    <property type="protein sequence ID" value="TWT34038.1"/>
    <property type="molecule type" value="Genomic_DNA"/>
</dbReference>
<evidence type="ECO:0000313" key="16">
    <source>
        <dbReference type="Proteomes" id="UP000316714"/>
    </source>
</evidence>
<dbReference type="EC" id="2.5.1.3" evidence="9"/>
<dbReference type="GO" id="GO:0000287">
    <property type="term" value="F:magnesium ion binding"/>
    <property type="evidence" value="ECO:0007669"/>
    <property type="project" value="UniProtKB-UniRule"/>
</dbReference>
<dbReference type="UniPathway" id="UPA00060">
    <property type="reaction ID" value="UER00141"/>
</dbReference>
<comment type="catalytic activity">
    <reaction evidence="7 9 10">
        <text>2-(2-carboxy-4-methylthiazol-5-yl)ethyl phosphate + 4-amino-2-methyl-5-(diphosphooxymethyl)pyrimidine + 2 H(+) = thiamine phosphate + CO2 + diphosphate</text>
        <dbReference type="Rhea" id="RHEA:47848"/>
        <dbReference type="ChEBI" id="CHEBI:15378"/>
        <dbReference type="ChEBI" id="CHEBI:16526"/>
        <dbReference type="ChEBI" id="CHEBI:33019"/>
        <dbReference type="ChEBI" id="CHEBI:37575"/>
        <dbReference type="ChEBI" id="CHEBI:57841"/>
        <dbReference type="ChEBI" id="CHEBI:62890"/>
        <dbReference type="EC" id="2.5.1.3"/>
    </reaction>
</comment>
<dbReference type="Pfam" id="PF02581">
    <property type="entry name" value="TMP-TENI"/>
    <property type="match status" value="1"/>
</dbReference>
<dbReference type="CDD" id="cd00564">
    <property type="entry name" value="TMP_TenI"/>
    <property type="match status" value="1"/>
</dbReference>
<comment type="catalytic activity">
    <reaction evidence="6 9 10">
        <text>4-methyl-5-(2-phosphooxyethyl)-thiazole + 4-amino-2-methyl-5-(diphosphooxymethyl)pyrimidine + H(+) = thiamine phosphate + diphosphate</text>
        <dbReference type="Rhea" id="RHEA:22328"/>
        <dbReference type="ChEBI" id="CHEBI:15378"/>
        <dbReference type="ChEBI" id="CHEBI:33019"/>
        <dbReference type="ChEBI" id="CHEBI:37575"/>
        <dbReference type="ChEBI" id="CHEBI:57841"/>
        <dbReference type="ChEBI" id="CHEBI:58296"/>
        <dbReference type="EC" id="2.5.1.3"/>
    </reaction>
</comment>
<sequence>MDAATARILDASLNRAAEGLRVVEDYTRFVLGDAHLSGLAKGLRHDLSQLGQTHLPGERRHAARDTPGDVGTRIDTESERRRGSAWEVCAASLKRVEQSLRSIEEYGKLVDPRLGAEAERLRYQAYTLEKAIDTGRVCSQRLAGVRLCVLIDGQSDEDGFLGLARSLVDAGVGMLQLRDKSLADRDLARHARALVELTRGSGTLAIINDRADIAAASGADGVHLGLDDLSVYDARRSVGLDALVGVSTHNLDDARRAVRDGASYLGAGPTFVSRTKRFDEFAGLDYLRAVSAEVSLPTFAIGGVDAENLPQVLDAGATRIAVASAVTAAADPGAAARELIAGLAAGN</sequence>
<evidence type="ECO:0000256" key="8">
    <source>
        <dbReference type="ARBA" id="ARBA00047883"/>
    </source>
</evidence>
<dbReference type="AlphaFoldDB" id="A0A5C5V660"/>
<dbReference type="GO" id="GO:0009229">
    <property type="term" value="P:thiamine diphosphate biosynthetic process"/>
    <property type="evidence" value="ECO:0007669"/>
    <property type="project" value="UniProtKB-UniRule"/>
</dbReference>
<evidence type="ECO:0000256" key="12">
    <source>
        <dbReference type="SAM" id="MobiDB-lite"/>
    </source>
</evidence>